<reference evidence="2" key="1">
    <citation type="journal article" date="2023" name="Int. J. Syst. Evol. Microbiol.">
        <title>&lt;i&gt;Clostridium folliculivorans&lt;/i&gt; sp. nov., isolated from soil samples of an organic paddy in Japan.</title>
        <authorList>
            <person name="Tazawa J."/>
            <person name="Kobayashi H."/>
            <person name="Tanizawa Y."/>
            <person name="Uchino A."/>
            <person name="Tanaka F."/>
            <person name="Urashima Y."/>
            <person name="Miura S."/>
            <person name="Sakamoto M."/>
            <person name="Ohkuma M."/>
            <person name="Tohno M."/>
        </authorList>
    </citation>
    <scope>NUCLEOTIDE SEQUENCE</scope>
    <source>
        <strain evidence="2">D1-1</strain>
    </source>
</reference>
<dbReference type="Pfam" id="PF12650">
    <property type="entry name" value="DUF3784"/>
    <property type="match status" value="1"/>
</dbReference>
<organism evidence="2 3">
    <name type="scientific">Clostridium folliculivorans</name>
    <dbReference type="NCBI Taxonomy" id="2886038"/>
    <lineage>
        <taxon>Bacteria</taxon>
        <taxon>Bacillati</taxon>
        <taxon>Bacillota</taxon>
        <taxon>Clostridia</taxon>
        <taxon>Eubacteriales</taxon>
        <taxon>Clostridiaceae</taxon>
        <taxon>Clostridium</taxon>
    </lineage>
</organism>
<protein>
    <recommendedName>
        <fullName evidence="4">DUF3784 domain-containing protein</fullName>
    </recommendedName>
</protein>
<dbReference type="InterPro" id="IPR017259">
    <property type="entry name" value="UCP037672"/>
</dbReference>
<feature type="transmembrane region" description="Helical" evidence="1">
    <location>
        <begin position="76"/>
        <end position="98"/>
    </location>
</feature>
<proteinExistence type="predicted"/>
<evidence type="ECO:0000313" key="3">
    <source>
        <dbReference type="Proteomes" id="UP001057868"/>
    </source>
</evidence>
<evidence type="ECO:0000256" key="1">
    <source>
        <dbReference type="SAM" id="Phobius"/>
    </source>
</evidence>
<keyword evidence="1" id="KW-0472">Membrane</keyword>
<evidence type="ECO:0008006" key="4">
    <source>
        <dbReference type="Google" id="ProtNLM"/>
    </source>
</evidence>
<gene>
    <name evidence="2" type="ORF">CFOLD11_14870</name>
</gene>
<keyword evidence="1" id="KW-0812">Transmembrane</keyword>
<feature type="transmembrane region" description="Helical" evidence="1">
    <location>
        <begin position="51"/>
        <end position="70"/>
    </location>
</feature>
<dbReference type="EMBL" id="BQXY01000002">
    <property type="protein sequence ID" value="GKU24661.1"/>
    <property type="molecule type" value="Genomic_DNA"/>
</dbReference>
<dbReference type="Proteomes" id="UP001057868">
    <property type="component" value="Unassembled WGS sequence"/>
</dbReference>
<dbReference type="AlphaFoldDB" id="A0A9W6DA71"/>
<dbReference type="RefSeq" id="WP_261851673.1">
    <property type="nucleotide sequence ID" value="NZ_BQXY01000002.1"/>
</dbReference>
<keyword evidence="3" id="KW-1185">Reference proteome</keyword>
<comment type="caution">
    <text evidence="2">The sequence shown here is derived from an EMBL/GenBank/DDBJ whole genome shotgun (WGS) entry which is preliminary data.</text>
</comment>
<evidence type="ECO:0000313" key="2">
    <source>
        <dbReference type="EMBL" id="GKU24661.1"/>
    </source>
</evidence>
<accession>A0A9W6DA71</accession>
<sequence length="118" mass="13305">MIMGFILIIFFLAISIALLNGKLSFLVDGYNSMDELEKNKYDERKVCKKTGFELLFADIVLMVVMVLLNTDYGKSHSAAIGLISAVIIVALTFGNVLISPKIKERYYKDEFKTKKSNL</sequence>
<name>A0A9W6DA71_9CLOT</name>
<keyword evidence="1" id="KW-1133">Transmembrane helix</keyword>
<feature type="transmembrane region" description="Helical" evidence="1">
    <location>
        <begin position="6"/>
        <end position="30"/>
    </location>
</feature>